<protein>
    <submittedName>
        <fullName evidence="1">Uncharacterized protein</fullName>
    </submittedName>
</protein>
<accession>A0ACC6Q912</accession>
<name>A0ACC6Q912_9ACTN</name>
<reference evidence="1" key="1">
    <citation type="submission" date="2024-03" db="EMBL/GenBank/DDBJ databases">
        <title>Novel Streptomyces species of biotechnological and ecological value are a feature of Machair soil.</title>
        <authorList>
            <person name="Prole J.R."/>
            <person name="Goodfellow M."/>
            <person name="Allenby N."/>
            <person name="Ward A.C."/>
        </authorList>
    </citation>
    <scope>NUCLEOTIDE SEQUENCE</scope>
    <source>
        <strain evidence="1">MS2.AVA.5</strain>
    </source>
</reference>
<comment type="caution">
    <text evidence="1">The sequence shown here is derived from an EMBL/GenBank/DDBJ whole genome shotgun (WGS) entry which is preliminary data.</text>
</comment>
<evidence type="ECO:0000313" key="1">
    <source>
        <dbReference type="EMBL" id="MEJ8640114.1"/>
    </source>
</evidence>
<evidence type="ECO:0000313" key="2">
    <source>
        <dbReference type="Proteomes" id="UP001377168"/>
    </source>
</evidence>
<proteinExistence type="predicted"/>
<organism evidence="1 2">
    <name type="scientific">Streptomyces achmelvichensis</name>
    <dbReference type="NCBI Taxonomy" id="3134111"/>
    <lineage>
        <taxon>Bacteria</taxon>
        <taxon>Bacillati</taxon>
        <taxon>Actinomycetota</taxon>
        <taxon>Actinomycetes</taxon>
        <taxon>Kitasatosporales</taxon>
        <taxon>Streptomycetaceae</taxon>
        <taxon>Streptomyces</taxon>
    </lineage>
</organism>
<sequence length="172" mass="18626">MPLNRRKTATAILAAVAVTGSLLATAAPASAAPDWQCKATKKMLSLPNKPDVAVTVDICLAFTGSSGSYRGYEAYVRTVSWDGTGFGTGGKRLNHAYVQIRAEHKDRPMATRTERVDDYINGSEAGWRGAFYEKARYWGTKRTFTADGALYADIANDGKGYIRHDLAGTRAV</sequence>
<keyword evidence="2" id="KW-1185">Reference proteome</keyword>
<dbReference type="EMBL" id="JBBKAJ010000039">
    <property type="protein sequence ID" value="MEJ8640114.1"/>
    <property type="molecule type" value="Genomic_DNA"/>
</dbReference>
<gene>
    <name evidence="1" type="ORF">WKI67_43285</name>
</gene>
<dbReference type="Proteomes" id="UP001377168">
    <property type="component" value="Unassembled WGS sequence"/>
</dbReference>